<feature type="region of interest" description="Disordered" evidence="4">
    <location>
        <begin position="183"/>
        <end position="202"/>
    </location>
</feature>
<dbReference type="EMBL" id="VSWD01000009">
    <property type="protein sequence ID" value="KAK3094026.1"/>
    <property type="molecule type" value="Genomic_DNA"/>
</dbReference>
<feature type="region of interest" description="Disordered" evidence="4">
    <location>
        <begin position="718"/>
        <end position="752"/>
    </location>
</feature>
<proteinExistence type="inferred from homology"/>
<gene>
    <name evidence="5" type="ORF">FSP39_023139</name>
</gene>
<dbReference type="PANTHER" id="PTHR21501">
    <property type="entry name" value="PROTEIN FAM-161"/>
    <property type="match status" value="1"/>
</dbReference>
<evidence type="ECO:0000256" key="2">
    <source>
        <dbReference type="ARBA" id="ARBA00023054"/>
    </source>
</evidence>
<name>A0AA88Y1B6_PINIB</name>
<dbReference type="InterPro" id="IPR051655">
    <property type="entry name" value="FAM161"/>
</dbReference>
<keyword evidence="2 3" id="KW-0175">Coiled coil</keyword>
<feature type="compositionally biased region" description="Polar residues" evidence="4">
    <location>
        <begin position="579"/>
        <end position="599"/>
    </location>
</feature>
<reference evidence="5" key="1">
    <citation type="submission" date="2019-08" db="EMBL/GenBank/DDBJ databases">
        <title>The improved chromosome-level genome for the pearl oyster Pinctada fucata martensii using PacBio sequencing and Hi-C.</title>
        <authorList>
            <person name="Zheng Z."/>
        </authorList>
    </citation>
    <scope>NUCLEOTIDE SEQUENCE</scope>
    <source>
        <strain evidence="5">ZZ-2019</strain>
        <tissue evidence="5">Adductor muscle</tissue>
    </source>
</reference>
<dbReference type="GO" id="GO:0005929">
    <property type="term" value="C:cilium"/>
    <property type="evidence" value="ECO:0007669"/>
    <property type="project" value="TreeGrafter"/>
</dbReference>
<accession>A0AA88Y1B6</accession>
<feature type="region of interest" description="Disordered" evidence="4">
    <location>
        <begin position="272"/>
        <end position="296"/>
    </location>
</feature>
<feature type="region of interest" description="Disordered" evidence="4">
    <location>
        <begin position="579"/>
        <end position="612"/>
    </location>
</feature>
<dbReference type="AlphaFoldDB" id="A0AA88Y1B6"/>
<evidence type="ECO:0008006" key="7">
    <source>
        <dbReference type="Google" id="ProtNLM"/>
    </source>
</evidence>
<feature type="region of interest" description="Disordered" evidence="4">
    <location>
        <begin position="396"/>
        <end position="417"/>
    </location>
</feature>
<keyword evidence="6" id="KW-1185">Reference proteome</keyword>
<evidence type="ECO:0000256" key="4">
    <source>
        <dbReference type="SAM" id="MobiDB-lite"/>
    </source>
</evidence>
<sequence length="752" mass="87831">MATTHGLTVLAHSCIKPPRNPKTGLSQTLHERANTYDAYFTEYADDDFARNDEDEGNDLHVKARINPAFDSISRELGNLNDDEFYDKLLQLKGEHKKTLTLCEQLYKRKVLGRDVEDESLALNGHIQNGLSNGFIGSMPKNTVNGNVDVNSSNEFETIENKIDIQHVSSKPPTGKQFFKQTESFKSPGTSVPLPRPSSAPIHRRRGSLTKSLEEEVWAKIASERNISRERFEDVVQHHQDSEFVTRSVEPSALHSAMSKVEDMWENFSVDDYAPSSRRQRPSSATVTRGEKERKKKEWRHRITIPKPFNMTLREASKEKKKTKAQIEAEEKLRQEMISEENECQKKFKAQPVPAHVYLPLYDEISEKNEARRREVKQYSEELLRSQERPFNFATREVEKQKHKRAYSAPQERGKTKNEFKARPVPTHIFDKTIDNKIQEEEEYRKIRIKLRAEELLRKSSLPENMEARERAKELYSKEKSMKSKKKGRSKTKINHEVPDYDELYRHFQKELLRRKQERESTVVQPFNLNTEKISSRKEKIIRDMERDEEVLKENRWPYMNSRSTPRRSLGYLSSSLDALPSNSTKSADLRSSQTTSSKVTMKDKELEEIEQDRRRRIKDMKIRQQIKDRSEVDFNSSLDKYTTRKLREIREAERARMEEYEKELAEMKQRVDKRPLLVERQNQINAKNAAAKKFSATLKSHGIDEDMIQSHSSRAASLYNDSHTGDDYDDDFDHDATYSKSRDDDMEVAAET</sequence>
<dbReference type="Proteomes" id="UP001186944">
    <property type="component" value="Unassembled WGS sequence"/>
</dbReference>
<dbReference type="PANTHER" id="PTHR21501:SF1">
    <property type="entry name" value="PROTEIN FAM-161"/>
    <property type="match status" value="1"/>
</dbReference>
<dbReference type="GO" id="GO:0044782">
    <property type="term" value="P:cilium organization"/>
    <property type="evidence" value="ECO:0007669"/>
    <property type="project" value="TreeGrafter"/>
</dbReference>
<evidence type="ECO:0000256" key="3">
    <source>
        <dbReference type="SAM" id="Coils"/>
    </source>
</evidence>
<feature type="compositionally biased region" description="Basic and acidic residues" evidence="4">
    <location>
        <begin position="734"/>
        <end position="743"/>
    </location>
</feature>
<evidence type="ECO:0000256" key="1">
    <source>
        <dbReference type="ARBA" id="ARBA00006663"/>
    </source>
</evidence>
<evidence type="ECO:0000313" key="6">
    <source>
        <dbReference type="Proteomes" id="UP001186944"/>
    </source>
</evidence>
<feature type="coiled-coil region" evidence="3">
    <location>
        <begin position="643"/>
        <end position="670"/>
    </location>
</feature>
<dbReference type="InterPro" id="IPR019579">
    <property type="entry name" value="FAM161A/B"/>
</dbReference>
<feature type="compositionally biased region" description="Basic residues" evidence="4">
    <location>
        <begin position="482"/>
        <end position="492"/>
    </location>
</feature>
<protein>
    <recommendedName>
        <fullName evidence="7">Protein FAM161A</fullName>
    </recommendedName>
</protein>
<dbReference type="Pfam" id="PF10595">
    <property type="entry name" value="FAM161A_B"/>
    <property type="match status" value="1"/>
</dbReference>
<organism evidence="5 6">
    <name type="scientific">Pinctada imbricata</name>
    <name type="common">Atlantic pearl-oyster</name>
    <name type="synonym">Pinctada martensii</name>
    <dbReference type="NCBI Taxonomy" id="66713"/>
    <lineage>
        <taxon>Eukaryota</taxon>
        <taxon>Metazoa</taxon>
        <taxon>Spiralia</taxon>
        <taxon>Lophotrochozoa</taxon>
        <taxon>Mollusca</taxon>
        <taxon>Bivalvia</taxon>
        <taxon>Autobranchia</taxon>
        <taxon>Pteriomorphia</taxon>
        <taxon>Pterioida</taxon>
        <taxon>Pterioidea</taxon>
        <taxon>Pteriidae</taxon>
        <taxon>Pinctada</taxon>
    </lineage>
</organism>
<comment type="similarity">
    <text evidence="1">Belongs to the FAM161 family.</text>
</comment>
<feature type="coiled-coil region" evidence="3">
    <location>
        <begin position="312"/>
        <end position="388"/>
    </location>
</feature>
<comment type="caution">
    <text evidence="5">The sequence shown here is derived from an EMBL/GenBank/DDBJ whole genome shotgun (WGS) entry which is preliminary data.</text>
</comment>
<evidence type="ECO:0000313" key="5">
    <source>
        <dbReference type="EMBL" id="KAK3094026.1"/>
    </source>
</evidence>
<feature type="region of interest" description="Disordered" evidence="4">
    <location>
        <begin position="473"/>
        <end position="492"/>
    </location>
</feature>
<dbReference type="GO" id="GO:0005856">
    <property type="term" value="C:cytoskeleton"/>
    <property type="evidence" value="ECO:0007669"/>
    <property type="project" value="UniProtKB-ARBA"/>
</dbReference>